<reference evidence="7 8" key="2">
    <citation type="journal article" date="2011" name="ISME J.">
        <title>RNA-seq reveals cooperative metabolic interactions between two termite-gut spirochete species in co-culture.</title>
        <authorList>
            <person name="Rosenthal A.Z."/>
            <person name="Matson E.G."/>
            <person name="Eldar A."/>
            <person name="Leadbetter J.R."/>
        </authorList>
    </citation>
    <scope>NUCLEOTIDE SEQUENCE [LARGE SCALE GENOMIC DNA]</scope>
    <source>
        <strain evidence="8">ATCC BAA-888 / DSM 13862 / ZAS-9</strain>
    </source>
</reference>
<comment type="catalytic activity">
    <reaction evidence="5">
        <text>a uridine in RNA = a pseudouridine in RNA</text>
        <dbReference type="Rhea" id="RHEA:48348"/>
        <dbReference type="Rhea" id="RHEA-COMP:12068"/>
        <dbReference type="Rhea" id="RHEA-COMP:12069"/>
        <dbReference type="ChEBI" id="CHEBI:65314"/>
        <dbReference type="ChEBI" id="CHEBI:65315"/>
    </reaction>
</comment>
<dbReference type="InterPro" id="IPR050188">
    <property type="entry name" value="RluA_PseudoU_synthase"/>
</dbReference>
<evidence type="ECO:0000256" key="2">
    <source>
        <dbReference type="ARBA" id="ARBA00023235"/>
    </source>
</evidence>
<dbReference type="PANTHER" id="PTHR21600:SF44">
    <property type="entry name" value="RIBOSOMAL LARGE SUBUNIT PSEUDOURIDINE SYNTHASE D"/>
    <property type="match status" value="1"/>
</dbReference>
<evidence type="ECO:0000256" key="4">
    <source>
        <dbReference type="PROSITE-ProRule" id="PRU00182"/>
    </source>
</evidence>
<dbReference type="EMBL" id="CP001841">
    <property type="protein sequence ID" value="AEF83249.1"/>
    <property type="molecule type" value="Genomic_DNA"/>
</dbReference>
<keyword evidence="8" id="KW-1185">Reference proteome</keyword>
<name>F5YAC5_LEAAZ</name>
<dbReference type="EC" id="5.4.99.-" evidence="5"/>
<dbReference type="GO" id="GO:0003723">
    <property type="term" value="F:RNA binding"/>
    <property type="evidence" value="ECO:0007669"/>
    <property type="project" value="UniProtKB-KW"/>
</dbReference>
<dbReference type="SUPFAM" id="SSF55120">
    <property type="entry name" value="Pseudouridine synthase"/>
    <property type="match status" value="1"/>
</dbReference>
<dbReference type="Gene3D" id="3.10.290.10">
    <property type="entry name" value="RNA-binding S4 domain"/>
    <property type="match status" value="1"/>
</dbReference>
<evidence type="ECO:0000313" key="8">
    <source>
        <dbReference type="Proteomes" id="UP000009222"/>
    </source>
</evidence>
<organism evidence="7 8">
    <name type="scientific">Leadbettera azotonutricia (strain ATCC BAA-888 / DSM 13862 / ZAS-9)</name>
    <name type="common">Treponema azotonutricium</name>
    <dbReference type="NCBI Taxonomy" id="545695"/>
    <lineage>
        <taxon>Bacteria</taxon>
        <taxon>Pseudomonadati</taxon>
        <taxon>Spirochaetota</taxon>
        <taxon>Spirochaetia</taxon>
        <taxon>Spirochaetales</taxon>
        <taxon>Breznakiellaceae</taxon>
        <taxon>Leadbettera</taxon>
    </lineage>
</organism>
<protein>
    <recommendedName>
        <fullName evidence="5">Pseudouridine synthase</fullName>
        <ecNumber evidence="5">5.4.99.-</ecNumber>
    </recommendedName>
</protein>
<gene>
    <name evidence="7" type="primary">rluD_1</name>
    <name evidence="7" type="ordered locus">TREAZ_0704</name>
</gene>
<keyword evidence="2 5" id="KW-0413">Isomerase</keyword>
<dbReference type="InterPro" id="IPR020103">
    <property type="entry name" value="PsdUridine_synth_cat_dom_sf"/>
</dbReference>
<evidence type="ECO:0000313" key="7">
    <source>
        <dbReference type="EMBL" id="AEF83249.1"/>
    </source>
</evidence>
<evidence type="ECO:0000256" key="3">
    <source>
        <dbReference type="PIRSR" id="PIRSR606225-1"/>
    </source>
</evidence>
<sequence>MPSHSCIVEDGIGAELRLDRYIAENLKILSRSQIKARGLEAQVNGKTVKLSRILKAFDKLELQWKDAEAIDLIPENIPLDVIYEDPRVIVVNKAQGMVVHPGAGNWHGTLANALLYRKAFKDAKNLRPGIVHRLDKDTSGLIIAAWDDEALAFLASQFKNRSTKKTYAALVKGCPKEKSGTIETFLIRNPRDRKTFTVSKDKGKASITQYRVVKSWGSHSLLLLRPKTGRTHQLRVHLKYLGYPILGDPLYGVEDRLFPRATLMLHAKRLSIVLPGSGKGQTFRAPLPLRFHEIFKALD</sequence>
<dbReference type="CDD" id="cd02869">
    <property type="entry name" value="PseudoU_synth_RluA_like"/>
    <property type="match status" value="1"/>
</dbReference>
<keyword evidence="4" id="KW-0694">RNA-binding</keyword>
<reference evidence="8" key="1">
    <citation type="submission" date="2009-12" db="EMBL/GenBank/DDBJ databases">
        <title>Complete sequence of Treponema azotonutricium strain ZAS-9.</title>
        <authorList>
            <person name="Tetu S.G."/>
            <person name="Matson E."/>
            <person name="Ren Q."/>
            <person name="Seshadri R."/>
            <person name="Elbourne L."/>
            <person name="Hassan K.A."/>
            <person name="Durkin A."/>
            <person name="Radune D."/>
            <person name="Mohamoud Y."/>
            <person name="Shay R."/>
            <person name="Jin S."/>
            <person name="Zhang X."/>
            <person name="Lucey K."/>
            <person name="Ballor N.R."/>
            <person name="Ottesen E."/>
            <person name="Rosenthal R."/>
            <person name="Allen A."/>
            <person name="Leadbetter J.R."/>
            <person name="Paulsen I.T."/>
        </authorList>
    </citation>
    <scope>NUCLEOTIDE SEQUENCE [LARGE SCALE GENOMIC DNA]</scope>
    <source>
        <strain evidence="8">ATCC BAA-888 / DSM 13862 / ZAS-9</strain>
    </source>
</reference>
<comment type="function">
    <text evidence="5">Responsible for synthesis of pseudouridine from uracil.</text>
</comment>
<dbReference type="PROSITE" id="PS01129">
    <property type="entry name" value="PSI_RLU"/>
    <property type="match status" value="1"/>
</dbReference>
<feature type="domain" description="Pseudouridine synthase RsuA/RluA-like" evidence="6">
    <location>
        <begin position="88"/>
        <end position="239"/>
    </location>
</feature>
<dbReference type="RefSeq" id="WP_015711259.1">
    <property type="nucleotide sequence ID" value="NC_015577.1"/>
</dbReference>
<dbReference type="NCBIfam" id="TIGR00005">
    <property type="entry name" value="rluA_subfam"/>
    <property type="match status" value="1"/>
</dbReference>
<dbReference type="InterPro" id="IPR006225">
    <property type="entry name" value="PsdUridine_synth_RluC/D"/>
</dbReference>
<dbReference type="FunCoup" id="F5YAC5">
    <property type="interactions" value="430"/>
</dbReference>
<dbReference type="InterPro" id="IPR006224">
    <property type="entry name" value="PsdUridine_synth_RluA-like_CS"/>
</dbReference>
<dbReference type="PANTHER" id="PTHR21600">
    <property type="entry name" value="MITOCHONDRIAL RNA PSEUDOURIDINE SYNTHASE"/>
    <property type="match status" value="1"/>
</dbReference>
<comment type="similarity">
    <text evidence="1 5">Belongs to the pseudouridine synthase RluA family.</text>
</comment>
<dbReference type="SUPFAM" id="SSF55174">
    <property type="entry name" value="Alpha-L RNA-binding motif"/>
    <property type="match status" value="1"/>
</dbReference>
<dbReference type="Gene3D" id="3.30.2350.10">
    <property type="entry name" value="Pseudouridine synthase"/>
    <property type="match status" value="1"/>
</dbReference>
<dbReference type="CDD" id="cd00165">
    <property type="entry name" value="S4"/>
    <property type="match status" value="1"/>
</dbReference>
<accession>F5YAC5</accession>
<dbReference type="OrthoDB" id="305739at2"/>
<dbReference type="InParanoid" id="F5YAC5"/>
<dbReference type="HOGENOM" id="CLU_016902_4_4_12"/>
<evidence type="ECO:0000256" key="5">
    <source>
        <dbReference type="RuleBase" id="RU362028"/>
    </source>
</evidence>
<dbReference type="InterPro" id="IPR036986">
    <property type="entry name" value="S4_RNA-bd_sf"/>
</dbReference>
<dbReference type="InterPro" id="IPR006145">
    <property type="entry name" value="PsdUridine_synth_RsuA/RluA"/>
</dbReference>
<evidence type="ECO:0000256" key="1">
    <source>
        <dbReference type="ARBA" id="ARBA00010876"/>
    </source>
</evidence>
<dbReference type="STRING" id="545695.TREAZ_0704"/>
<dbReference type="GO" id="GO:0000455">
    <property type="term" value="P:enzyme-directed rRNA pseudouridine synthesis"/>
    <property type="evidence" value="ECO:0007669"/>
    <property type="project" value="TreeGrafter"/>
</dbReference>
<dbReference type="GO" id="GO:0009982">
    <property type="term" value="F:pseudouridine synthase activity"/>
    <property type="evidence" value="ECO:0007669"/>
    <property type="project" value="InterPro"/>
</dbReference>
<dbReference type="Pfam" id="PF00849">
    <property type="entry name" value="PseudoU_synth_2"/>
    <property type="match status" value="1"/>
</dbReference>
<proteinExistence type="inferred from homology"/>
<evidence type="ECO:0000259" key="6">
    <source>
        <dbReference type="Pfam" id="PF00849"/>
    </source>
</evidence>
<dbReference type="Proteomes" id="UP000009222">
    <property type="component" value="Chromosome"/>
</dbReference>
<dbReference type="GO" id="GO:0140098">
    <property type="term" value="F:catalytic activity, acting on RNA"/>
    <property type="evidence" value="ECO:0007669"/>
    <property type="project" value="UniProtKB-ARBA"/>
</dbReference>
<dbReference type="PROSITE" id="PS50889">
    <property type="entry name" value="S4"/>
    <property type="match status" value="1"/>
</dbReference>
<dbReference type="eggNOG" id="COG0564">
    <property type="taxonomic scope" value="Bacteria"/>
</dbReference>
<dbReference type="AlphaFoldDB" id="F5YAC5"/>
<feature type="active site" evidence="3">
    <location>
        <position position="135"/>
    </location>
</feature>
<dbReference type="KEGG" id="taz:TREAZ_0704"/>